<dbReference type="Gene3D" id="3.40.630.190">
    <property type="entry name" value="LCP protein"/>
    <property type="match status" value="1"/>
</dbReference>
<dbReference type="InterPro" id="IPR050922">
    <property type="entry name" value="LytR/CpsA/Psr_CW_biosynth"/>
</dbReference>
<comment type="caution">
    <text evidence="5">The sequence shown here is derived from an EMBL/GenBank/DDBJ whole genome shotgun (WGS) entry which is preliminary data.</text>
</comment>
<dbReference type="EMBL" id="JAEQNB010000001">
    <property type="protein sequence ID" value="MBL0385490.1"/>
    <property type="molecule type" value="Genomic_DNA"/>
</dbReference>
<name>A0ABS1J5P8_9BACL</name>
<evidence type="ECO:0000256" key="3">
    <source>
        <dbReference type="SAM" id="Phobius"/>
    </source>
</evidence>
<feature type="compositionally biased region" description="Polar residues" evidence="2">
    <location>
        <begin position="8"/>
        <end position="19"/>
    </location>
</feature>
<organism evidence="5 6">
    <name type="scientific">Tumebacillus amylolyticus</name>
    <dbReference type="NCBI Taxonomy" id="2801339"/>
    <lineage>
        <taxon>Bacteria</taxon>
        <taxon>Bacillati</taxon>
        <taxon>Bacillota</taxon>
        <taxon>Bacilli</taxon>
        <taxon>Bacillales</taxon>
        <taxon>Alicyclobacillaceae</taxon>
        <taxon>Tumebacillus</taxon>
    </lineage>
</organism>
<feature type="domain" description="Cell envelope-related transcriptional attenuator" evidence="4">
    <location>
        <begin position="101"/>
        <end position="243"/>
    </location>
</feature>
<dbReference type="PANTHER" id="PTHR33392:SF6">
    <property type="entry name" value="POLYISOPRENYL-TEICHOIC ACID--PEPTIDOGLYCAN TEICHOIC ACID TRANSFERASE TAGU"/>
    <property type="match status" value="1"/>
</dbReference>
<proteinExistence type="inferred from homology"/>
<dbReference type="Proteomes" id="UP000602284">
    <property type="component" value="Unassembled WGS sequence"/>
</dbReference>
<reference evidence="5 6" key="1">
    <citation type="submission" date="2021-01" db="EMBL/GenBank/DDBJ databases">
        <title>Tumebacillus sp. strain ITR2 16S ribosomal RNA gene Genome sequencing and assembly.</title>
        <authorList>
            <person name="Kang M."/>
        </authorList>
    </citation>
    <scope>NUCLEOTIDE SEQUENCE [LARGE SCALE GENOMIC DNA]</scope>
    <source>
        <strain evidence="5 6">ITR2</strain>
    </source>
</reference>
<keyword evidence="3" id="KW-0812">Transmembrane</keyword>
<gene>
    <name evidence="5" type="ORF">JJB07_02410</name>
</gene>
<dbReference type="InterPro" id="IPR004474">
    <property type="entry name" value="LytR_CpsA_psr"/>
</dbReference>
<evidence type="ECO:0000313" key="6">
    <source>
        <dbReference type="Proteomes" id="UP000602284"/>
    </source>
</evidence>
<protein>
    <submittedName>
        <fullName evidence="5">LCP family protein</fullName>
    </submittedName>
</protein>
<dbReference type="NCBIfam" id="TIGR00350">
    <property type="entry name" value="lytR_cpsA_psr"/>
    <property type="match status" value="1"/>
</dbReference>
<sequence length="320" mass="35550">MAYLGKQYGSNANVVRSNQPTPPKKPKRKIKWGRLLLILFVFTFVLGLTGLAAYGWYLERKVVQADANVPPIPDGKPVNVLIIGVDRDPKSGEAQRRENFNTDTLILAHIDPSKHQASMLSIPRDTRVQLPTGMEKINAAYAIGGMDRLKKTVGDLTGLTVDRYLMIDFQGFVKMIDAVGGLDFAVDKPIYDPEGTVSLQPGTQHLNGQQSLAVVRFRHEEMGDIARVQRQQLFLEALTAKMKDSSLVDWTKALRGMSDSLTTDMSINDMGTLAYSMHGDAAKVSAYTVPGDFLDLYGVSYWKYDPQKLKGIVQQMKNEP</sequence>
<evidence type="ECO:0000313" key="5">
    <source>
        <dbReference type="EMBL" id="MBL0385490.1"/>
    </source>
</evidence>
<dbReference type="RefSeq" id="WP_201630795.1">
    <property type="nucleotide sequence ID" value="NZ_JAEQNB010000001.1"/>
</dbReference>
<accession>A0ABS1J5P8</accession>
<evidence type="ECO:0000256" key="1">
    <source>
        <dbReference type="ARBA" id="ARBA00006068"/>
    </source>
</evidence>
<evidence type="ECO:0000259" key="4">
    <source>
        <dbReference type="Pfam" id="PF03816"/>
    </source>
</evidence>
<comment type="similarity">
    <text evidence="1">Belongs to the LytR/CpsA/Psr (LCP) family.</text>
</comment>
<dbReference type="Pfam" id="PF03816">
    <property type="entry name" value="LytR_cpsA_psr"/>
    <property type="match status" value="1"/>
</dbReference>
<keyword evidence="3" id="KW-0472">Membrane</keyword>
<feature type="transmembrane region" description="Helical" evidence="3">
    <location>
        <begin position="35"/>
        <end position="57"/>
    </location>
</feature>
<evidence type="ECO:0000256" key="2">
    <source>
        <dbReference type="SAM" id="MobiDB-lite"/>
    </source>
</evidence>
<keyword evidence="6" id="KW-1185">Reference proteome</keyword>
<feature type="region of interest" description="Disordered" evidence="2">
    <location>
        <begin position="1"/>
        <end position="27"/>
    </location>
</feature>
<dbReference type="PANTHER" id="PTHR33392">
    <property type="entry name" value="POLYISOPRENYL-TEICHOIC ACID--PEPTIDOGLYCAN TEICHOIC ACID TRANSFERASE TAGU"/>
    <property type="match status" value="1"/>
</dbReference>
<keyword evidence="3" id="KW-1133">Transmembrane helix</keyword>